<dbReference type="InterPro" id="IPR036875">
    <property type="entry name" value="Znf_CCHC_sf"/>
</dbReference>
<keyword evidence="1" id="KW-0862">Zinc</keyword>
<dbReference type="InterPro" id="IPR001878">
    <property type="entry name" value="Znf_CCHC"/>
</dbReference>
<feature type="domain" description="CCHC-type" evidence="2">
    <location>
        <begin position="308"/>
        <end position="323"/>
    </location>
</feature>
<dbReference type="PROSITE" id="PS50158">
    <property type="entry name" value="ZF_CCHC"/>
    <property type="match status" value="1"/>
</dbReference>
<name>A0A6L2MER6_TANCI</name>
<dbReference type="GO" id="GO:0003676">
    <property type="term" value="F:nucleic acid binding"/>
    <property type="evidence" value="ECO:0007669"/>
    <property type="project" value="InterPro"/>
</dbReference>
<dbReference type="GO" id="GO:0008270">
    <property type="term" value="F:zinc ion binding"/>
    <property type="evidence" value="ECO:0007669"/>
    <property type="project" value="UniProtKB-KW"/>
</dbReference>
<keyword evidence="1" id="KW-0863">Zinc-finger</keyword>
<gene>
    <name evidence="3" type="ORF">Tci_042972</name>
</gene>
<accession>A0A6L2MER6</accession>
<evidence type="ECO:0000256" key="1">
    <source>
        <dbReference type="PROSITE-ProRule" id="PRU00047"/>
    </source>
</evidence>
<dbReference type="EMBL" id="BKCJ010006220">
    <property type="protein sequence ID" value="GEU70994.1"/>
    <property type="molecule type" value="Genomic_DNA"/>
</dbReference>
<organism evidence="3">
    <name type="scientific">Tanacetum cinerariifolium</name>
    <name type="common">Dalmatian daisy</name>
    <name type="synonym">Chrysanthemum cinerariifolium</name>
    <dbReference type="NCBI Taxonomy" id="118510"/>
    <lineage>
        <taxon>Eukaryota</taxon>
        <taxon>Viridiplantae</taxon>
        <taxon>Streptophyta</taxon>
        <taxon>Embryophyta</taxon>
        <taxon>Tracheophyta</taxon>
        <taxon>Spermatophyta</taxon>
        <taxon>Magnoliopsida</taxon>
        <taxon>eudicotyledons</taxon>
        <taxon>Gunneridae</taxon>
        <taxon>Pentapetalae</taxon>
        <taxon>asterids</taxon>
        <taxon>campanulids</taxon>
        <taxon>Asterales</taxon>
        <taxon>Asteraceae</taxon>
        <taxon>Asteroideae</taxon>
        <taxon>Anthemideae</taxon>
        <taxon>Anthemidinae</taxon>
        <taxon>Tanacetum</taxon>
    </lineage>
</organism>
<sequence>MFVAALRTIAEGTIQDRTVGLEPVSPRLFCFVLKVYHLPLASSVTSEQGELSSSVGLDFRARADGDRMYSGHLKAKKLTIGQLVNGLPCDGIDMVIKNLDLEPKIIAMTRDFWYPSRWKELSKETSSKILPCGDGSCWKMFKPIDGLIQPDGVGSKRYHIVPYGELDGIPVALVARLFTSFKEYDGGHVVFRRNLKGKVIRREESKDLSTLPLDELIGNLKVYEVVLEKDLETFRSKKVKYKSLALKASKVVSEEEATSSDRNDEEYAMAVREFKKFFRKRGNFVSQHHDAKRNFQKAKEDKKEKDDRRCFKCGDPNHFISDCLKHSFNDQKAFVVGCWSDSEVDSKKEEMCLMALDDNEVLSDTLYYSSSSLDNES</sequence>
<reference evidence="3" key="1">
    <citation type="journal article" date="2019" name="Sci. Rep.">
        <title>Draft genome of Tanacetum cinerariifolium, the natural source of mosquito coil.</title>
        <authorList>
            <person name="Yamashiro T."/>
            <person name="Shiraishi A."/>
            <person name="Satake H."/>
            <person name="Nakayama K."/>
        </authorList>
    </citation>
    <scope>NUCLEOTIDE SEQUENCE</scope>
</reference>
<protein>
    <submittedName>
        <fullName evidence="3">Zf-CCHC domain-containing protein/UBN2 domain-containing protein</fullName>
    </submittedName>
</protein>
<dbReference type="Pfam" id="PF00098">
    <property type="entry name" value="zf-CCHC"/>
    <property type="match status" value="1"/>
</dbReference>
<proteinExistence type="predicted"/>
<comment type="caution">
    <text evidence="3">The sequence shown here is derived from an EMBL/GenBank/DDBJ whole genome shotgun (WGS) entry which is preliminary data.</text>
</comment>
<evidence type="ECO:0000313" key="3">
    <source>
        <dbReference type="EMBL" id="GEU70994.1"/>
    </source>
</evidence>
<keyword evidence="1" id="KW-0479">Metal-binding</keyword>
<evidence type="ECO:0000259" key="2">
    <source>
        <dbReference type="PROSITE" id="PS50158"/>
    </source>
</evidence>
<dbReference type="SUPFAM" id="SSF57756">
    <property type="entry name" value="Retrovirus zinc finger-like domains"/>
    <property type="match status" value="1"/>
</dbReference>
<dbReference type="AlphaFoldDB" id="A0A6L2MER6"/>